<accession>A0A1G7SL26</accession>
<reference evidence="3" key="1">
    <citation type="submission" date="2016-10" db="EMBL/GenBank/DDBJ databases">
        <authorList>
            <person name="Varghese N."/>
            <person name="Submissions S."/>
        </authorList>
    </citation>
    <scope>NUCLEOTIDE SEQUENCE [LARGE SCALE GENOMIC DNA]</scope>
    <source>
        <strain evidence="3">IBRC-M 10760</strain>
    </source>
</reference>
<dbReference type="AlphaFoldDB" id="A0A1G7SL26"/>
<dbReference type="EMBL" id="FNBK01000019">
    <property type="protein sequence ID" value="SDG23584.1"/>
    <property type="molecule type" value="Genomic_DNA"/>
</dbReference>
<dbReference type="Proteomes" id="UP000199076">
    <property type="component" value="Unassembled WGS sequence"/>
</dbReference>
<evidence type="ECO:0000313" key="2">
    <source>
        <dbReference type="EMBL" id="SDG23584.1"/>
    </source>
</evidence>
<organism evidence="2 3">
    <name type="scientific">Halorientalis regularis</name>
    <dbReference type="NCBI Taxonomy" id="660518"/>
    <lineage>
        <taxon>Archaea</taxon>
        <taxon>Methanobacteriati</taxon>
        <taxon>Methanobacteriota</taxon>
        <taxon>Stenosarchaea group</taxon>
        <taxon>Halobacteria</taxon>
        <taxon>Halobacteriales</taxon>
        <taxon>Haloarculaceae</taxon>
        <taxon>Halorientalis</taxon>
    </lineage>
</organism>
<sequence>MHGMGAGFQPVPAEVVEEASAEQITSQEPADAEQFLTDIAPHLQERCVVQTVGHDKARFPLLARQDAVSANGKYYGDSLDWGKVGQACDGAEG</sequence>
<proteinExistence type="predicted"/>
<keyword evidence="3" id="KW-1185">Reference proteome</keyword>
<evidence type="ECO:0000313" key="3">
    <source>
        <dbReference type="Proteomes" id="UP000199076"/>
    </source>
</evidence>
<name>A0A1G7SL26_9EURY</name>
<feature type="region of interest" description="Disordered" evidence="1">
    <location>
        <begin position="1"/>
        <end position="28"/>
    </location>
</feature>
<gene>
    <name evidence="2" type="ORF">SAMN05216218_11912</name>
</gene>
<protein>
    <submittedName>
        <fullName evidence="2">Uncharacterized protein</fullName>
    </submittedName>
</protein>
<dbReference type="STRING" id="660518.SAMN05216218_11912"/>
<evidence type="ECO:0000256" key="1">
    <source>
        <dbReference type="SAM" id="MobiDB-lite"/>
    </source>
</evidence>